<proteinExistence type="predicted"/>
<dbReference type="Proteomes" id="UP001497516">
    <property type="component" value="Chromosome 1"/>
</dbReference>
<evidence type="ECO:0000256" key="3">
    <source>
        <dbReference type="SAM" id="Phobius"/>
    </source>
</evidence>
<evidence type="ECO:0000313" key="4">
    <source>
        <dbReference type="EMBL" id="CAL1352105.1"/>
    </source>
</evidence>
<dbReference type="PANTHER" id="PTHR31234">
    <property type="entry name" value="LATE EMBRYOGENESIS ABUNDANT (LEA) HYDROXYPROLINE-RICH GLYCOPROTEIN FAMILY"/>
    <property type="match status" value="1"/>
</dbReference>
<keyword evidence="5" id="KW-1185">Reference proteome</keyword>
<dbReference type="EMBL" id="OZ034813">
    <property type="protein sequence ID" value="CAL1352105.1"/>
    <property type="molecule type" value="Genomic_DNA"/>
</dbReference>
<evidence type="ECO:0000313" key="5">
    <source>
        <dbReference type="Proteomes" id="UP001497516"/>
    </source>
</evidence>
<sequence>MRKVFSYLFALLAVLVIISIVGVVLFVAFRSSPPSPPQFSVIAVDVYRMSFVSDPFQQSNLHFDAFFRVGLLARNPNKWKAISYDSPVHVYATFGGQNITGEGFIHQFHQPADDSNVLVASLAGFNMTATMAPQEQLWTDLVAGRVELELECDTILKGKSFHVDCPVVLQYIPETQAWSMQNTAQHGICG</sequence>
<evidence type="ECO:0008006" key="6">
    <source>
        <dbReference type="Google" id="ProtNLM"/>
    </source>
</evidence>
<name>A0AAV2C6M7_9ROSI</name>
<keyword evidence="3" id="KW-0812">Transmembrane</keyword>
<gene>
    <name evidence="4" type="ORF">LTRI10_LOCUS96</name>
</gene>
<dbReference type="PANTHER" id="PTHR31234:SF2">
    <property type="entry name" value="OS05G0199100 PROTEIN"/>
    <property type="match status" value="1"/>
</dbReference>
<dbReference type="AlphaFoldDB" id="A0AAV2C6M7"/>
<feature type="transmembrane region" description="Helical" evidence="3">
    <location>
        <begin position="7"/>
        <end position="29"/>
    </location>
</feature>
<reference evidence="4 5" key="1">
    <citation type="submission" date="2024-04" db="EMBL/GenBank/DDBJ databases">
        <authorList>
            <person name="Fracassetti M."/>
        </authorList>
    </citation>
    <scope>NUCLEOTIDE SEQUENCE [LARGE SCALE GENOMIC DNA]</scope>
</reference>
<comment type="subcellular location">
    <subcellularLocation>
        <location evidence="1">Membrane</location>
    </subcellularLocation>
</comment>
<dbReference type="GO" id="GO:0016020">
    <property type="term" value="C:membrane"/>
    <property type="evidence" value="ECO:0007669"/>
    <property type="project" value="UniProtKB-SubCell"/>
</dbReference>
<protein>
    <recommendedName>
        <fullName evidence="6">Late embryogenesis abundant protein LEA-2 subgroup domain-containing protein</fullName>
    </recommendedName>
</protein>
<accession>A0AAV2C6M7</accession>
<evidence type="ECO:0000256" key="1">
    <source>
        <dbReference type="ARBA" id="ARBA00004370"/>
    </source>
</evidence>
<keyword evidence="2 3" id="KW-0472">Membrane</keyword>
<dbReference type="InterPro" id="IPR044839">
    <property type="entry name" value="NDR1-like"/>
</dbReference>
<organism evidence="4 5">
    <name type="scientific">Linum trigynum</name>
    <dbReference type="NCBI Taxonomy" id="586398"/>
    <lineage>
        <taxon>Eukaryota</taxon>
        <taxon>Viridiplantae</taxon>
        <taxon>Streptophyta</taxon>
        <taxon>Embryophyta</taxon>
        <taxon>Tracheophyta</taxon>
        <taxon>Spermatophyta</taxon>
        <taxon>Magnoliopsida</taxon>
        <taxon>eudicotyledons</taxon>
        <taxon>Gunneridae</taxon>
        <taxon>Pentapetalae</taxon>
        <taxon>rosids</taxon>
        <taxon>fabids</taxon>
        <taxon>Malpighiales</taxon>
        <taxon>Linaceae</taxon>
        <taxon>Linum</taxon>
    </lineage>
</organism>
<dbReference type="GO" id="GO:0098542">
    <property type="term" value="P:defense response to other organism"/>
    <property type="evidence" value="ECO:0007669"/>
    <property type="project" value="InterPro"/>
</dbReference>
<evidence type="ECO:0000256" key="2">
    <source>
        <dbReference type="ARBA" id="ARBA00023136"/>
    </source>
</evidence>
<keyword evidence="3" id="KW-1133">Transmembrane helix</keyword>